<feature type="binding site" evidence="11">
    <location>
        <position position="180"/>
    </location>
    <ligand>
        <name>alpha-D-mannose 1-phosphate</name>
        <dbReference type="ChEBI" id="CHEBI:58409"/>
    </ligand>
</feature>
<keyword evidence="6 13" id="KW-0963">Cytoplasm</keyword>
<dbReference type="GO" id="GO:0006487">
    <property type="term" value="P:protein N-linked glycosylation"/>
    <property type="evidence" value="ECO:0007669"/>
    <property type="project" value="TreeGrafter"/>
</dbReference>
<dbReference type="SFLD" id="SFLDG01143">
    <property type="entry name" value="C2.B.3:_Phosphomannomutase_Lik"/>
    <property type="match status" value="1"/>
</dbReference>
<dbReference type="GO" id="GO:0046872">
    <property type="term" value="F:metal ion binding"/>
    <property type="evidence" value="ECO:0007669"/>
    <property type="project" value="UniProtKB-KW"/>
</dbReference>
<feature type="binding site" evidence="12">
    <location>
        <position position="223"/>
    </location>
    <ligand>
        <name>Mg(2+)</name>
        <dbReference type="ChEBI" id="CHEBI:18420"/>
        <label>1</label>
    </ligand>
</feature>
<proteinExistence type="inferred from homology"/>
<dbReference type="SFLD" id="SFLDF00445">
    <property type="entry name" value="alpha-phosphomannomutase"/>
    <property type="match status" value="1"/>
</dbReference>
<keyword evidence="7 12" id="KW-0479">Metal-binding</keyword>
<evidence type="ECO:0000256" key="13">
    <source>
        <dbReference type="RuleBase" id="RU361118"/>
    </source>
</evidence>
<dbReference type="UniPathway" id="UPA00126">
    <property type="reaction ID" value="UER00424"/>
</dbReference>
<dbReference type="GO" id="GO:0006013">
    <property type="term" value="P:mannose metabolic process"/>
    <property type="evidence" value="ECO:0007669"/>
    <property type="project" value="TreeGrafter"/>
</dbReference>
<dbReference type="OrthoDB" id="10264771at2759"/>
<dbReference type="Pfam" id="PF03332">
    <property type="entry name" value="PMM"/>
    <property type="match status" value="1"/>
</dbReference>
<dbReference type="VEuPathDB" id="TrichDB:TRFO_36976"/>
<evidence type="ECO:0000256" key="3">
    <source>
        <dbReference type="ARBA" id="ARBA00009736"/>
    </source>
</evidence>
<dbReference type="AlphaFoldDB" id="A0A1J4JC56"/>
<dbReference type="GO" id="GO:0004615">
    <property type="term" value="F:phosphomannomutase activity"/>
    <property type="evidence" value="ECO:0007669"/>
    <property type="project" value="UniProtKB-EC"/>
</dbReference>
<feature type="binding site" evidence="11">
    <location>
        <position position="135"/>
    </location>
    <ligand>
        <name>alpha-D-mannose 1-phosphate</name>
        <dbReference type="ChEBI" id="CHEBI:58409"/>
    </ligand>
</feature>
<dbReference type="PANTHER" id="PTHR10466:SF0">
    <property type="entry name" value="PHOSPHOMANNOMUTASE"/>
    <property type="match status" value="1"/>
</dbReference>
<dbReference type="GO" id="GO:0005829">
    <property type="term" value="C:cytosol"/>
    <property type="evidence" value="ECO:0007669"/>
    <property type="project" value="TreeGrafter"/>
</dbReference>
<comment type="subunit">
    <text evidence="4 13">Homodimer.</text>
</comment>
<comment type="caution">
    <text evidence="14">The sequence shown here is derived from an EMBL/GenBank/DDBJ whole genome shotgun (WGS) entry which is preliminary data.</text>
</comment>
<dbReference type="Gene3D" id="3.40.50.1000">
    <property type="entry name" value="HAD superfamily/HAD-like"/>
    <property type="match status" value="1"/>
</dbReference>
<comment type="pathway">
    <text evidence="2 13">Nucleotide-sugar biosynthesis; GDP-alpha-D-mannose biosynthesis; alpha-D-mannose 1-phosphate from D-fructose 6-phosphate: step 2/2.</text>
</comment>
<feature type="active site" description="Nucleophile" evidence="10">
    <location>
        <position position="13"/>
    </location>
</feature>
<evidence type="ECO:0000256" key="5">
    <source>
        <dbReference type="ARBA" id="ARBA00012730"/>
    </source>
</evidence>
<keyword evidence="15" id="KW-1185">Reference proteome</keyword>
<feature type="binding site" evidence="12">
    <location>
        <position position="209"/>
    </location>
    <ligand>
        <name>Mg(2+)</name>
        <dbReference type="ChEBI" id="CHEBI:18420"/>
        <label>1</label>
    </ligand>
</feature>
<reference evidence="14" key="1">
    <citation type="submission" date="2016-10" db="EMBL/GenBank/DDBJ databases">
        <authorList>
            <person name="Benchimol M."/>
            <person name="Almeida L.G."/>
            <person name="Vasconcelos A.T."/>
            <person name="Perreira-Neves A."/>
            <person name="Rosa I.A."/>
            <person name="Tasca T."/>
            <person name="Bogo M.R."/>
            <person name="de Souza W."/>
        </authorList>
    </citation>
    <scope>NUCLEOTIDE SEQUENCE [LARGE SCALE GENOMIC DNA]</scope>
    <source>
        <strain evidence="14">K</strain>
    </source>
</reference>
<evidence type="ECO:0000256" key="2">
    <source>
        <dbReference type="ARBA" id="ARBA00004699"/>
    </source>
</evidence>
<evidence type="ECO:0000313" key="14">
    <source>
        <dbReference type="EMBL" id="OHS96786.1"/>
    </source>
</evidence>
<evidence type="ECO:0000256" key="4">
    <source>
        <dbReference type="ARBA" id="ARBA00011738"/>
    </source>
</evidence>
<comment type="function">
    <text evidence="13">Involved in the synthesis of the GDP-mannose and dolichol-phosphate-mannose required for a number of critical mannosyl transfer reactions.</text>
</comment>
<dbReference type="InterPro" id="IPR005002">
    <property type="entry name" value="PMM"/>
</dbReference>
<comment type="cofactor">
    <cofactor evidence="12">
        <name>Mg(2+)</name>
        <dbReference type="ChEBI" id="CHEBI:18420"/>
    </cofactor>
</comment>
<feature type="binding site" evidence="11">
    <location>
        <position position="182"/>
    </location>
    <ligand>
        <name>alpha-D-mannose 1-phosphate</name>
        <dbReference type="ChEBI" id="CHEBI:58409"/>
    </ligand>
</feature>
<evidence type="ECO:0000256" key="10">
    <source>
        <dbReference type="PIRSR" id="PIRSR605002-1"/>
    </source>
</evidence>
<keyword evidence="9 13" id="KW-0413">Isomerase</keyword>
<dbReference type="InterPro" id="IPR043169">
    <property type="entry name" value="PMM_cap"/>
</dbReference>
<dbReference type="GeneID" id="94845861"/>
<dbReference type="Proteomes" id="UP000179807">
    <property type="component" value="Unassembled WGS sequence"/>
</dbReference>
<feature type="binding site" evidence="11">
    <location>
        <position position="142"/>
    </location>
    <ligand>
        <name>alpha-D-mannose 1-phosphate</name>
        <dbReference type="ChEBI" id="CHEBI:58409"/>
    </ligand>
</feature>
<feature type="binding site" evidence="11">
    <location>
        <position position="124"/>
    </location>
    <ligand>
        <name>alpha-D-mannose 1-phosphate</name>
        <dbReference type="ChEBI" id="CHEBI:58409"/>
    </ligand>
</feature>
<dbReference type="FunFam" id="3.30.1240.20:FF:000001">
    <property type="entry name" value="Phosphomannomutase"/>
    <property type="match status" value="1"/>
</dbReference>
<dbReference type="InterPro" id="IPR023214">
    <property type="entry name" value="HAD_sf"/>
</dbReference>
<dbReference type="InterPro" id="IPR006379">
    <property type="entry name" value="HAD-SF_hydro_IIB"/>
</dbReference>
<gene>
    <name evidence="14" type="primary">pmm1</name>
    <name evidence="14" type="ORF">TRFO_36976</name>
</gene>
<dbReference type="EMBL" id="MLAK01001152">
    <property type="protein sequence ID" value="OHS96786.1"/>
    <property type="molecule type" value="Genomic_DNA"/>
</dbReference>
<evidence type="ECO:0000256" key="8">
    <source>
        <dbReference type="ARBA" id="ARBA00022842"/>
    </source>
</evidence>
<dbReference type="SFLD" id="SFLDS00003">
    <property type="entry name" value="Haloacid_Dehalogenase"/>
    <property type="match status" value="1"/>
</dbReference>
<dbReference type="RefSeq" id="XP_068349923.1">
    <property type="nucleotide sequence ID" value="XM_068511157.1"/>
</dbReference>
<dbReference type="SFLD" id="SFLDG01140">
    <property type="entry name" value="C2.B:_Phosphomannomutase_and_P"/>
    <property type="match status" value="1"/>
</dbReference>
<evidence type="ECO:0000256" key="9">
    <source>
        <dbReference type="ARBA" id="ARBA00023235"/>
    </source>
</evidence>
<sequence>MSSDNRKTLVLFDIDGTLTPSRCKATPEMLQILKELREKCVVGIVGGSDLPKQYDQLGDNVLDLVDYSFSENGLVAYKGREKIGEASIRDQYTQEQFNRFINWCLHYIADLDIPVKSGTFIETRTGMVNVSPIGRNCTYQQRLQFYELDKQKGIRHKMVEDMKKEFPEMNLQFSIGGQISIDVFPVGWTKVYCLKFVEDKFDDIHFFGDMTAEGGNDYEIFSDKRVKGHTVRNPEDTIAQVKEIFLKP</sequence>
<dbReference type="EC" id="5.4.2.8" evidence="5 13"/>
<dbReference type="GO" id="GO:0009298">
    <property type="term" value="P:GDP-mannose biosynthetic process"/>
    <property type="evidence" value="ECO:0007669"/>
    <property type="project" value="UniProtKB-UniPathway"/>
</dbReference>
<dbReference type="CDD" id="cd02585">
    <property type="entry name" value="HAD_PMM"/>
    <property type="match status" value="1"/>
</dbReference>
<feature type="binding site" evidence="12">
    <location>
        <position position="221"/>
    </location>
    <ligand>
        <name>Mg(2+)</name>
        <dbReference type="ChEBI" id="CHEBI:18420"/>
        <label>1</label>
    </ligand>
</feature>
<feature type="active site" description="Proton donor/acceptor" evidence="10">
    <location>
        <position position="15"/>
    </location>
</feature>
<evidence type="ECO:0000256" key="11">
    <source>
        <dbReference type="PIRSR" id="PIRSR605002-2"/>
    </source>
</evidence>
<dbReference type="NCBIfam" id="TIGR01484">
    <property type="entry name" value="HAD-SF-IIB"/>
    <property type="match status" value="1"/>
</dbReference>
<evidence type="ECO:0000256" key="7">
    <source>
        <dbReference type="ARBA" id="ARBA00022723"/>
    </source>
</evidence>
<feature type="binding site" evidence="12">
    <location>
        <position position="13"/>
    </location>
    <ligand>
        <name>Mg(2+)</name>
        <dbReference type="ChEBI" id="CHEBI:18420"/>
        <label>1</label>
    </ligand>
</feature>
<comment type="subcellular location">
    <subcellularLocation>
        <location evidence="1 13">Cytoplasm</location>
    </subcellularLocation>
</comment>
<evidence type="ECO:0000313" key="15">
    <source>
        <dbReference type="Proteomes" id="UP000179807"/>
    </source>
</evidence>
<dbReference type="Gene3D" id="3.30.1240.20">
    <property type="match status" value="1"/>
</dbReference>
<protein>
    <recommendedName>
        <fullName evidence="5 13">Phosphomannomutase</fullName>
        <ecNumber evidence="5 13">5.4.2.8</ecNumber>
    </recommendedName>
</protein>
<dbReference type="PANTHER" id="PTHR10466">
    <property type="entry name" value="PHOSPHOMANNOMUTASE"/>
    <property type="match status" value="1"/>
</dbReference>
<evidence type="ECO:0000256" key="1">
    <source>
        <dbReference type="ARBA" id="ARBA00004496"/>
    </source>
</evidence>
<name>A0A1J4JC56_9EUKA</name>
<dbReference type="InterPro" id="IPR036412">
    <property type="entry name" value="HAD-like_sf"/>
</dbReference>
<evidence type="ECO:0000256" key="12">
    <source>
        <dbReference type="PIRSR" id="PIRSR605002-3"/>
    </source>
</evidence>
<comment type="catalytic activity">
    <reaction evidence="13">
        <text>alpha-D-mannose 1-phosphate = D-mannose 6-phosphate</text>
        <dbReference type="Rhea" id="RHEA:11140"/>
        <dbReference type="ChEBI" id="CHEBI:58409"/>
        <dbReference type="ChEBI" id="CHEBI:58735"/>
        <dbReference type="EC" id="5.4.2.8"/>
    </reaction>
</comment>
<accession>A0A1J4JC56</accession>
<evidence type="ECO:0000256" key="6">
    <source>
        <dbReference type="ARBA" id="ARBA00022490"/>
    </source>
</evidence>
<organism evidence="14 15">
    <name type="scientific">Tritrichomonas foetus</name>
    <dbReference type="NCBI Taxonomy" id="1144522"/>
    <lineage>
        <taxon>Eukaryota</taxon>
        <taxon>Metamonada</taxon>
        <taxon>Parabasalia</taxon>
        <taxon>Tritrichomonadida</taxon>
        <taxon>Tritrichomonadidae</taxon>
        <taxon>Tritrichomonas</taxon>
    </lineage>
</organism>
<feature type="binding site" evidence="11">
    <location>
        <position position="22"/>
    </location>
    <ligand>
        <name>alpha-D-mannose 1-phosphate</name>
        <dbReference type="ChEBI" id="CHEBI:58409"/>
    </ligand>
</feature>
<comment type="similarity">
    <text evidence="3 13">Belongs to the eukaryotic PMM family.</text>
</comment>
<dbReference type="SUPFAM" id="SSF56784">
    <property type="entry name" value="HAD-like"/>
    <property type="match status" value="1"/>
</dbReference>
<feature type="binding site" evidence="12">
    <location>
        <position position="15"/>
    </location>
    <ligand>
        <name>Mg(2+)</name>
        <dbReference type="ChEBI" id="CHEBI:18420"/>
        <label>1</label>
    </ligand>
</feature>
<keyword evidence="8 12" id="KW-0460">Magnesium</keyword>